<evidence type="ECO:0000256" key="7">
    <source>
        <dbReference type="ARBA" id="ARBA00023204"/>
    </source>
</evidence>
<evidence type="ECO:0000256" key="10">
    <source>
        <dbReference type="ARBA" id="ARBA00048017"/>
    </source>
</evidence>
<dbReference type="AlphaFoldDB" id="A0A9P7CY05"/>
<feature type="active site" description="Proton donor/acceptor" evidence="12">
    <location>
        <position position="268"/>
    </location>
</feature>
<dbReference type="Gene3D" id="3.40.630.30">
    <property type="match status" value="1"/>
</dbReference>
<name>A0A9P7CY05_9AGAM</name>
<dbReference type="GO" id="GO:0000781">
    <property type="term" value="C:chromosome, telomeric region"/>
    <property type="evidence" value="ECO:0007669"/>
    <property type="project" value="GOC"/>
</dbReference>
<comment type="catalytic activity">
    <reaction evidence="10 11">
        <text>L-lysyl-[protein] + acetyl-CoA = N(6)-acetyl-L-lysyl-[protein] + CoA + H(+)</text>
        <dbReference type="Rhea" id="RHEA:45948"/>
        <dbReference type="Rhea" id="RHEA-COMP:9752"/>
        <dbReference type="Rhea" id="RHEA-COMP:10731"/>
        <dbReference type="ChEBI" id="CHEBI:15378"/>
        <dbReference type="ChEBI" id="CHEBI:29969"/>
        <dbReference type="ChEBI" id="CHEBI:57287"/>
        <dbReference type="ChEBI" id="CHEBI:57288"/>
        <dbReference type="ChEBI" id="CHEBI:61930"/>
        <dbReference type="EC" id="2.3.1.48"/>
    </reaction>
</comment>
<dbReference type="Proteomes" id="UP000714275">
    <property type="component" value="Unassembled WGS sequence"/>
</dbReference>
<dbReference type="InterPro" id="IPR000182">
    <property type="entry name" value="GNAT_dom"/>
</dbReference>
<keyword evidence="7" id="KW-0234">DNA repair</keyword>
<evidence type="ECO:0000313" key="20">
    <source>
        <dbReference type="Proteomes" id="UP000714275"/>
    </source>
</evidence>
<dbReference type="GO" id="GO:0042393">
    <property type="term" value="F:histone binding"/>
    <property type="evidence" value="ECO:0007669"/>
    <property type="project" value="InterPro"/>
</dbReference>
<evidence type="ECO:0000256" key="15">
    <source>
        <dbReference type="SAM" id="Coils"/>
    </source>
</evidence>
<dbReference type="GO" id="GO:0005737">
    <property type="term" value="C:cytoplasm"/>
    <property type="evidence" value="ECO:0007669"/>
    <property type="project" value="UniProtKB-SubCell"/>
</dbReference>
<keyword evidence="20" id="KW-1185">Reference proteome</keyword>
<dbReference type="EC" id="2.3.1.48" evidence="3 11"/>
<dbReference type="Pfam" id="PF10394">
    <property type="entry name" value="Hat1_N"/>
    <property type="match status" value="1"/>
</dbReference>
<feature type="binding site" evidence="13">
    <location>
        <begin position="240"/>
        <end position="246"/>
    </location>
    <ligand>
        <name>acetyl-CoA</name>
        <dbReference type="ChEBI" id="CHEBI:57288"/>
    </ligand>
</feature>
<evidence type="ECO:0000313" key="19">
    <source>
        <dbReference type="EMBL" id="KAG1769437.1"/>
    </source>
</evidence>
<evidence type="ECO:0000256" key="6">
    <source>
        <dbReference type="ARBA" id="ARBA00022763"/>
    </source>
</evidence>
<keyword evidence="9 11" id="KW-0012">Acyltransferase</keyword>
<evidence type="ECO:0000256" key="14">
    <source>
        <dbReference type="PIRSR" id="PIRSR038084-3"/>
    </source>
</evidence>
<keyword evidence="8 11" id="KW-0539">Nucleus</keyword>
<feature type="coiled-coil region" evidence="15">
    <location>
        <begin position="398"/>
        <end position="425"/>
    </location>
</feature>
<dbReference type="GO" id="GO:0005634">
    <property type="term" value="C:nucleus"/>
    <property type="evidence" value="ECO:0007669"/>
    <property type="project" value="UniProtKB-SubCell"/>
</dbReference>
<dbReference type="InterPro" id="IPR037113">
    <property type="entry name" value="Hat1_N_sf"/>
</dbReference>
<dbReference type="GO" id="GO:0004402">
    <property type="term" value="F:histone acetyltransferase activity"/>
    <property type="evidence" value="ECO:0007669"/>
    <property type="project" value="UniProtKB-UniRule"/>
</dbReference>
<dbReference type="Gene3D" id="1.10.10.390">
    <property type="match status" value="1"/>
</dbReference>
<evidence type="ECO:0000256" key="1">
    <source>
        <dbReference type="ARBA" id="ARBA00004123"/>
    </source>
</evidence>
<dbReference type="Pfam" id="PF00583">
    <property type="entry name" value="Acetyltransf_1"/>
    <property type="match status" value="1"/>
</dbReference>
<dbReference type="InterPro" id="IPR017380">
    <property type="entry name" value="Hist_AcTrfase_B-typ_cat-su"/>
</dbReference>
<feature type="binding site" evidence="13">
    <location>
        <begin position="233"/>
        <end position="235"/>
    </location>
    <ligand>
        <name>acetyl-CoA</name>
        <dbReference type="ChEBI" id="CHEBI:57288"/>
    </ligand>
</feature>
<keyword evidence="5 11" id="KW-0808">Transferase</keyword>
<dbReference type="PANTHER" id="PTHR12046">
    <property type="entry name" value="HISTONE ACETYLTRANSFERASE TYPE B CATALYTIC SUBUNIT"/>
    <property type="match status" value="1"/>
</dbReference>
<dbReference type="EMBL" id="JABBWD010000072">
    <property type="protein sequence ID" value="KAG1769437.1"/>
    <property type="molecule type" value="Genomic_DNA"/>
</dbReference>
<feature type="region of interest" description="Disordered" evidence="16">
    <location>
        <begin position="301"/>
        <end position="330"/>
    </location>
</feature>
<dbReference type="InterPro" id="IPR013523">
    <property type="entry name" value="Hist_AcTrfase_HAT1_C"/>
</dbReference>
<evidence type="ECO:0000256" key="11">
    <source>
        <dbReference type="PIRNR" id="PIRNR038084"/>
    </source>
</evidence>
<evidence type="ECO:0000256" key="2">
    <source>
        <dbReference type="ARBA" id="ARBA00010543"/>
    </source>
</evidence>
<comment type="similarity">
    <text evidence="2 11">Belongs to the HAT1 family.</text>
</comment>
<dbReference type="Gene3D" id="3.90.360.10">
    <property type="entry name" value="Histone acetyl transferase 1 (HAT1), N-terminal domain"/>
    <property type="match status" value="1"/>
</dbReference>
<dbReference type="Pfam" id="PF21184">
    <property type="entry name" value="HAT1_C_fung"/>
    <property type="match status" value="1"/>
</dbReference>
<dbReference type="CDD" id="cd04301">
    <property type="entry name" value="NAT_SF"/>
    <property type="match status" value="1"/>
</dbReference>
<evidence type="ECO:0000256" key="3">
    <source>
        <dbReference type="ARBA" id="ARBA00013184"/>
    </source>
</evidence>
<feature type="region of interest" description="Interaction with histone H4 N-terminus" evidence="13">
    <location>
        <begin position="48"/>
        <end position="50"/>
    </location>
</feature>
<feature type="binding site" evidence="13">
    <location>
        <position position="280"/>
    </location>
    <ligand>
        <name>acetyl-CoA</name>
        <dbReference type="ChEBI" id="CHEBI:57288"/>
    </ligand>
</feature>
<evidence type="ECO:0000259" key="18">
    <source>
        <dbReference type="Pfam" id="PF10394"/>
    </source>
</evidence>
<evidence type="ECO:0000256" key="13">
    <source>
        <dbReference type="PIRSR" id="PIRSR038084-2"/>
    </source>
</evidence>
<reference evidence="19" key="1">
    <citation type="journal article" date="2020" name="New Phytol.">
        <title>Comparative genomics reveals dynamic genome evolution in host specialist ectomycorrhizal fungi.</title>
        <authorList>
            <person name="Lofgren L.A."/>
            <person name="Nguyen N.H."/>
            <person name="Vilgalys R."/>
            <person name="Ruytinx J."/>
            <person name="Liao H.L."/>
            <person name="Branco S."/>
            <person name="Kuo A."/>
            <person name="LaButti K."/>
            <person name="Lipzen A."/>
            <person name="Andreopoulos W."/>
            <person name="Pangilinan J."/>
            <person name="Riley R."/>
            <person name="Hundley H."/>
            <person name="Na H."/>
            <person name="Barry K."/>
            <person name="Grigoriev I.V."/>
            <person name="Stajich J.E."/>
            <person name="Kennedy P.G."/>
        </authorList>
    </citation>
    <scope>NUCLEOTIDE SEQUENCE</scope>
    <source>
        <strain evidence="19">DOB743</strain>
    </source>
</reference>
<evidence type="ECO:0000256" key="12">
    <source>
        <dbReference type="PIRSR" id="PIRSR038084-1"/>
    </source>
</evidence>
<comment type="subcellular location">
    <subcellularLocation>
        <location evidence="11">Cytoplasm</location>
    </subcellularLocation>
    <subcellularLocation>
        <location evidence="1 11">Nucleus</location>
    </subcellularLocation>
</comment>
<dbReference type="SUPFAM" id="SSF55729">
    <property type="entry name" value="Acyl-CoA N-acyltransferases (Nat)"/>
    <property type="match status" value="1"/>
</dbReference>
<protein>
    <recommendedName>
        <fullName evidence="4 11">Histone acetyltransferase type B catalytic subunit</fullName>
        <ecNumber evidence="3 11">2.3.1.48</ecNumber>
    </recommendedName>
</protein>
<dbReference type="GO" id="GO:0006281">
    <property type="term" value="P:DNA repair"/>
    <property type="evidence" value="ECO:0007669"/>
    <property type="project" value="UniProtKB-KW"/>
</dbReference>
<feature type="domain" description="N-acetyltransferase" evidence="17">
    <location>
        <begin position="179"/>
        <end position="257"/>
    </location>
</feature>
<feature type="region of interest" description="Interaction with histone H4 N-terminus" evidence="13">
    <location>
        <begin position="217"/>
        <end position="219"/>
    </location>
</feature>
<dbReference type="PIRSF" id="PIRSF038084">
    <property type="entry name" value="HAT-B_cat"/>
    <property type="match status" value="1"/>
</dbReference>
<sequence length="427" mass="49776">MATVDWTADANEALTLSLVRAEEDKQVLGGEETYEEFHPTFTYPIYGEDEKIYGYQDLVIDLRFTSGSLAQYLSVRYAQKLDASTTVDNVEGILKEFIPSDYDTDEAAFFTRVREDAVSFKPIGSVINTYTRPVPSTSGSRSATEEVVEYEVYHVTWNDPGFREYHRRMQIFILLYIEAGSYINEDDDAWHFFVLYEKRKRQNGTKTYHFIGYSSVYKFYCFPEKHRLRLSQFVIVPPYQHQGHGSELYKTIYNYALITPLISELTVEDPAEAFEDLRDRNDLRMLLANENFMKEGFSNEAVSHGGGKVQKRKTRARANPMGASSGMVKGTGKMGPPIDKAWSEMFRTQLKMAGRQWQRLMEMLILMHLNPTDIQAARAYRLQVKERLYRFNFEILAQLEKEERLEKLEETFQSLREDYLRILEMIK</sequence>
<evidence type="ECO:0000259" key="17">
    <source>
        <dbReference type="Pfam" id="PF00583"/>
    </source>
</evidence>
<gene>
    <name evidence="19" type="ORF">EV702DRAFT_1141282</name>
</gene>
<accession>A0A9P7CY05</accession>
<evidence type="ECO:0000256" key="5">
    <source>
        <dbReference type="ARBA" id="ARBA00022679"/>
    </source>
</evidence>
<dbReference type="InterPro" id="IPR019467">
    <property type="entry name" value="Hat1_N"/>
</dbReference>
<comment type="caution">
    <text evidence="19">The sequence shown here is derived from an EMBL/GenBank/DDBJ whole genome shotgun (WGS) entry which is preliminary data.</text>
</comment>
<dbReference type="InterPro" id="IPR016181">
    <property type="entry name" value="Acyl_CoA_acyltransferase"/>
</dbReference>
<organism evidence="19 20">
    <name type="scientific">Suillus placidus</name>
    <dbReference type="NCBI Taxonomy" id="48579"/>
    <lineage>
        <taxon>Eukaryota</taxon>
        <taxon>Fungi</taxon>
        <taxon>Dikarya</taxon>
        <taxon>Basidiomycota</taxon>
        <taxon>Agaricomycotina</taxon>
        <taxon>Agaricomycetes</taxon>
        <taxon>Agaricomycetidae</taxon>
        <taxon>Boletales</taxon>
        <taxon>Suillineae</taxon>
        <taxon>Suillaceae</taxon>
        <taxon>Suillus</taxon>
    </lineage>
</organism>
<evidence type="ECO:0000256" key="16">
    <source>
        <dbReference type="SAM" id="MobiDB-lite"/>
    </source>
</evidence>
<keyword evidence="15" id="KW-0175">Coiled coil</keyword>
<feature type="site" description="Interaction with histone H4 N-terminus" evidence="14">
    <location>
        <position position="190"/>
    </location>
</feature>
<dbReference type="GO" id="GO:0031509">
    <property type="term" value="P:subtelomeric heterochromatin formation"/>
    <property type="evidence" value="ECO:0007669"/>
    <property type="project" value="InterPro"/>
</dbReference>
<feature type="domain" description="Histone acetyl transferase HAT1 N-terminal" evidence="18">
    <location>
        <begin position="6"/>
        <end position="178"/>
    </location>
</feature>
<evidence type="ECO:0000256" key="8">
    <source>
        <dbReference type="ARBA" id="ARBA00023242"/>
    </source>
</evidence>
<keyword evidence="11" id="KW-0963">Cytoplasm</keyword>
<proteinExistence type="inferred from homology"/>
<comment type="subunit">
    <text evidence="11">Component of the HAT-B complex composed of at least HAT1 and HAT2. The HAT-B complex binds to histone H4 tail.</text>
</comment>
<evidence type="ECO:0000256" key="4">
    <source>
        <dbReference type="ARBA" id="ARBA00021268"/>
    </source>
</evidence>
<keyword evidence="6" id="KW-0227">DNA damage</keyword>
<comment type="function">
    <text evidence="11">Catalytic component of the histone acetylase B (HAT-B) complex. Has intrinsic substrate specificity that modifies lysine in recognition sequence GXGKXG. Involved in DNA double-strand break repair.</text>
</comment>
<dbReference type="OrthoDB" id="10253098at2759"/>
<evidence type="ECO:0000256" key="9">
    <source>
        <dbReference type="ARBA" id="ARBA00023315"/>
    </source>
</evidence>